<sequence>MPNESPILVFMTAVAERISVPVGPRSIDHPYSMTTVTLKLSHQRQWAPHRHPEHELIWGNSGGMLTVVADGITWEVPPSAGLWLPAGVLHAVKAGPGTEFFCTYFRPEAHEAPSGVPGLFGVSALLREVLLHMHRRNMPDEARSRAERVAFDMLQPLEVAAVEVPMPTDPRALFVAEALVANPADQRSLSEWALTAGGSVRTLTRVFAQGTGMTFAQWRIQVRVRAALTYLAAGVPVSVVSRRVGYETPSAFVAVFRRVTGRTPGSMMNKGSVAPESVPYLLHA</sequence>
<dbReference type="GO" id="GO:0003700">
    <property type="term" value="F:DNA-binding transcription factor activity"/>
    <property type="evidence" value="ECO:0007669"/>
    <property type="project" value="InterPro"/>
</dbReference>
<dbReference type="PANTHER" id="PTHR11019:SF199">
    <property type="entry name" value="HTH-TYPE TRANSCRIPTIONAL REGULATOR NIMR"/>
    <property type="match status" value="1"/>
</dbReference>
<dbReference type="GO" id="GO:0043565">
    <property type="term" value="F:sequence-specific DNA binding"/>
    <property type="evidence" value="ECO:0007669"/>
    <property type="project" value="InterPro"/>
</dbReference>
<protein>
    <recommendedName>
        <fullName evidence="5">HTH-type transcriptional regulator RipA</fullName>
    </recommendedName>
    <alternativeName>
        <fullName evidence="6">Repressor of iron proteins A</fullName>
    </alternativeName>
</protein>
<evidence type="ECO:0000259" key="7">
    <source>
        <dbReference type="PROSITE" id="PS01124"/>
    </source>
</evidence>
<dbReference type="PANTHER" id="PTHR11019">
    <property type="entry name" value="HTH-TYPE TRANSCRIPTIONAL REGULATOR NIMR"/>
    <property type="match status" value="1"/>
</dbReference>
<dbReference type="PROSITE" id="PS01124">
    <property type="entry name" value="HTH_ARAC_FAMILY_2"/>
    <property type="match status" value="1"/>
</dbReference>
<name>A0A2A5J976_RHOSG</name>
<dbReference type="Gene3D" id="1.10.10.60">
    <property type="entry name" value="Homeodomain-like"/>
    <property type="match status" value="1"/>
</dbReference>
<dbReference type="Pfam" id="PF02311">
    <property type="entry name" value="AraC_binding"/>
    <property type="match status" value="1"/>
</dbReference>
<gene>
    <name evidence="8" type="ORF">CHR55_19795</name>
</gene>
<dbReference type="FunFam" id="1.10.10.60:FF:000132">
    <property type="entry name" value="AraC family transcriptional regulator"/>
    <property type="match status" value="1"/>
</dbReference>
<keyword evidence="3" id="KW-0238">DNA-binding</keyword>
<dbReference type="SUPFAM" id="SSF51182">
    <property type="entry name" value="RmlC-like cupins"/>
    <property type="match status" value="1"/>
</dbReference>
<comment type="caution">
    <text evidence="8">The sequence shown here is derived from an EMBL/GenBank/DDBJ whole genome shotgun (WGS) entry which is preliminary data.</text>
</comment>
<dbReference type="EMBL" id="NOVD01000015">
    <property type="protein sequence ID" value="PCK25551.1"/>
    <property type="molecule type" value="Genomic_DNA"/>
</dbReference>
<organism evidence="8 9">
    <name type="scientific">Rhodococcus qingshengii</name>
    <dbReference type="NCBI Taxonomy" id="334542"/>
    <lineage>
        <taxon>Bacteria</taxon>
        <taxon>Bacillati</taxon>
        <taxon>Actinomycetota</taxon>
        <taxon>Actinomycetes</taxon>
        <taxon>Mycobacteriales</taxon>
        <taxon>Nocardiaceae</taxon>
        <taxon>Rhodococcus</taxon>
        <taxon>Rhodococcus erythropolis group</taxon>
    </lineage>
</organism>
<dbReference type="PROSITE" id="PS00041">
    <property type="entry name" value="HTH_ARAC_FAMILY_1"/>
    <property type="match status" value="1"/>
</dbReference>
<dbReference type="SUPFAM" id="SSF46689">
    <property type="entry name" value="Homeodomain-like"/>
    <property type="match status" value="1"/>
</dbReference>
<evidence type="ECO:0000256" key="3">
    <source>
        <dbReference type="ARBA" id="ARBA00023125"/>
    </source>
</evidence>
<dbReference type="AlphaFoldDB" id="A0A2A5J976"/>
<keyword evidence="2" id="KW-0805">Transcription regulation</keyword>
<dbReference type="InterPro" id="IPR003313">
    <property type="entry name" value="AraC-bd"/>
</dbReference>
<feature type="domain" description="HTH araC/xylS-type" evidence="7">
    <location>
        <begin position="173"/>
        <end position="270"/>
    </location>
</feature>
<dbReference type="SMART" id="SM00342">
    <property type="entry name" value="HTH_ARAC"/>
    <property type="match status" value="1"/>
</dbReference>
<accession>A0A2A5J976</accession>
<dbReference type="InterPro" id="IPR009057">
    <property type="entry name" value="Homeodomain-like_sf"/>
</dbReference>
<evidence type="ECO:0000256" key="1">
    <source>
        <dbReference type="ARBA" id="ARBA00022491"/>
    </source>
</evidence>
<proteinExistence type="predicted"/>
<dbReference type="InterPro" id="IPR014710">
    <property type="entry name" value="RmlC-like_jellyroll"/>
</dbReference>
<evidence type="ECO:0000256" key="6">
    <source>
        <dbReference type="ARBA" id="ARBA00079449"/>
    </source>
</evidence>
<evidence type="ECO:0000256" key="5">
    <source>
        <dbReference type="ARBA" id="ARBA00074140"/>
    </source>
</evidence>
<dbReference type="InterPro" id="IPR018062">
    <property type="entry name" value="HTH_AraC-typ_CS"/>
</dbReference>
<evidence type="ECO:0000313" key="9">
    <source>
        <dbReference type="Proteomes" id="UP000230886"/>
    </source>
</evidence>
<reference evidence="8 9" key="1">
    <citation type="submission" date="2017-07" db="EMBL/GenBank/DDBJ databases">
        <title>Draft sequence of Rhodococcus enclensis 23b-28.</title>
        <authorList>
            <person name="Besaury L."/>
            <person name="Sancelme M."/>
            <person name="Amato P."/>
            <person name="Lallement A."/>
            <person name="Delort A.-M."/>
        </authorList>
    </citation>
    <scope>NUCLEOTIDE SEQUENCE [LARGE SCALE GENOMIC DNA]</scope>
    <source>
        <strain evidence="8 9">23b-28</strain>
    </source>
</reference>
<keyword evidence="1" id="KW-0678">Repressor</keyword>
<evidence type="ECO:0000313" key="8">
    <source>
        <dbReference type="EMBL" id="PCK25551.1"/>
    </source>
</evidence>
<keyword evidence="4" id="KW-0804">Transcription</keyword>
<dbReference type="Gene3D" id="2.60.120.10">
    <property type="entry name" value="Jelly Rolls"/>
    <property type="match status" value="1"/>
</dbReference>
<evidence type="ECO:0000256" key="2">
    <source>
        <dbReference type="ARBA" id="ARBA00023015"/>
    </source>
</evidence>
<dbReference type="Pfam" id="PF12833">
    <property type="entry name" value="HTH_18"/>
    <property type="match status" value="1"/>
</dbReference>
<dbReference type="Proteomes" id="UP000230886">
    <property type="component" value="Unassembled WGS sequence"/>
</dbReference>
<dbReference type="InterPro" id="IPR011051">
    <property type="entry name" value="RmlC_Cupin_sf"/>
</dbReference>
<evidence type="ECO:0000256" key="4">
    <source>
        <dbReference type="ARBA" id="ARBA00023163"/>
    </source>
</evidence>
<dbReference type="InterPro" id="IPR018060">
    <property type="entry name" value="HTH_AraC"/>
</dbReference>